<comment type="caution">
    <text evidence="1">The sequence shown here is derived from an EMBL/GenBank/DDBJ whole genome shotgun (WGS) entry which is preliminary data.</text>
</comment>
<organism evidence="1 2">
    <name type="scientific">Shuttleworthella satelles DSM 14600</name>
    <dbReference type="NCBI Taxonomy" id="626523"/>
    <lineage>
        <taxon>Bacteria</taxon>
        <taxon>Bacillati</taxon>
        <taxon>Bacillota</taxon>
        <taxon>Clostridia</taxon>
        <taxon>Lachnospirales</taxon>
        <taxon>Lachnospiraceae</taxon>
        <taxon>Shuttleworthella</taxon>
    </lineage>
</organism>
<dbReference type="Proteomes" id="UP000003494">
    <property type="component" value="Unassembled WGS sequence"/>
</dbReference>
<gene>
    <name evidence="1" type="ORF">GCWU000342_01546</name>
</gene>
<dbReference type="AlphaFoldDB" id="C4GC59"/>
<keyword evidence="2" id="KW-1185">Reference proteome</keyword>
<dbReference type="HOGENOM" id="CLU_2261925_0_0_9"/>
<proteinExistence type="predicted"/>
<dbReference type="EMBL" id="ACIP02000003">
    <property type="protein sequence ID" value="EEP28001.1"/>
    <property type="molecule type" value="Genomic_DNA"/>
</dbReference>
<protein>
    <submittedName>
        <fullName evidence="1">Uncharacterized protein</fullName>
    </submittedName>
</protein>
<evidence type="ECO:0000313" key="2">
    <source>
        <dbReference type="Proteomes" id="UP000003494"/>
    </source>
</evidence>
<evidence type="ECO:0000313" key="1">
    <source>
        <dbReference type="EMBL" id="EEP28001.1"/>
    </source>
</evidence>
<name>C4GC59_9FIRM</name>
<accession>C4GC59</accession>
<reference evidence="1" key="1">
    <citation type="submission" date="2009-04" db="EMBL/GenBank/DDBJ databases">
        <authorList>
            <person name="Weinstock G."/>
            <person name="Sodergren E."/>
            <person name="Clifton S."/>
            <person name="Fulton L."/>
            <person name="Fulton B."/>
            <person name="Courtney L."/>
            <person name="Fronick C."/>
            <person name="Harrison M."/>
            <person name="Strong C."/>
            <person name="Farmer C."/>
            <person name="Delahaunty K."/>
            <person name="Markovic C."/>
            <person name="Hall O."/>
            <person name="Minx P."/>
            <person name="Tomlinson C."/>
            <person name="Mitreva M."/>
            <person name="Nelson J."/>
            <person name="Hou S."/>
            <person name="Wollam A."/>
            <person name="Pepin K.H."/>
            <person name="Johnson M."/>
            <person name="Bhonagiri V."/>
            <person name="Nash W.E."/>
            <person name="Warren W."/>
            <person name="Chinwalla A."/>
            <person name="Mardis E.R."/>
            <person name="Wilson R.K."/>
        </authorList>
    </citation>
    <scope>NUCLEOTIDE SEQUENCE [LARGE SCALE GENOMIC DNA]</scope>
    <source>
        <strain evidence="1">DSM 14600</strain>
    </source>
</reference>
<dbReference type="STRING" id="626523.GCWU000342_01546"/>
<sequence length="103" mass="12093">MGGTCTFYQRKPLWTFLSILDTREREWNQRTVRWTQSVRAALDGMTWSPLFQRKEQSSFPASRRGRIRSSVRKLFKGPTSFYNRPSEINELNGQKCGICKNIT</sequence>